<dbReference type="GO" id="GO:0003677">
    <property type="term" value="F:DNA binding"/>
    <property type="evidence" value="ECO:0007669"/>
    <property type="project" value="InterPro"/>
</dbReference>
<keyword evidence="13" id="KW-0788">Thiol protease</keyword>
<keyword evidence="15" id="KW-0539">Nucleus</keyword>
<feature type="domain" description="A20-type" evidence="18">
    <location>
        <begin position="755"/>
        <end position="790"/>
    </location>
</feature>
<organism evidence="19">
    <name type="scientific">Callorhinchus milii</name>
    <name type="common">Ghost shark</name>
    <dbReference type="NCBI Taxonomy" id="7868"/>
    <lineage>
        <taxon>Eukaryota</taxon>
        <taxon>Metazoa</taxon>
        <taxon>Chordata</taxon>
        <taxon>Craniata</taxon>
        <taxon>Vertebrata</taxon>
        <taxon>Chondrichthyes</taxon>
        <taxon>Holocephali</taxon>
        <taxon>Chimaeriformes</taxon>
        <taxon>Callorhinchidae</taxon>
        <taxon>Callorhinchus</taxon>
    </lineage>
</organism>
<feature type="domain" description="OTU" evidence="17">
    <location>
        <begin position="95"/>
        <end position="260"/>
    </location>
</feature>
<dbReference type="AlphaFoldDB" id="V9KCE3"/>
<feature type="region of interest" description="Disordered" evidence="16">
    <location>
        <begin position="412"/>
        <end position="455"/>
    </location>
</feature>
<dbReference type="GO" id="GO:0035523">
    <property type="term" value="P:protein K29-linked deubiquitination"/>
    <property type="evidence" value="ECO:0007669"/>
    <property type="project" value="TreeGrafter"/>
</dbReference>
<evidence type="ECO:0000256" key="5">
    <source>
        <dbReference type="ARBA" id="ARBA00012759"/>
    </source>
</evidence>
<evidence type="ECO:0000256" key="6">
    <source>
        <dbReference type="ARBA" id="ARBA00022490"/>
    </source>
</evidence>
<dbReference type="Pfam" id="PF02338">
    <property type="entry name" value="OTU"/>
    <property type="match status" value="1"/>
</dbReference>
<dbReference type="GO" id="GO:1990168">
    <property type="term" value="P:protein K33-linked deubiquitination"/>
    <property type="evidence" value="ECO:0007669"/>
    <property type="project" value="TreeGrafter"/>
</dbReference>
<comment type="subcellular location">
    <subcellularLocation>
        <location evidence="3">Cytoplasm</location>
    </subcellularLocation>
    <subcellularLocation>
        <location evidence="2">Nucleus</location>
    </subcellularLocation>
</comment>
<dbReference type="EC" id="3.4.19.12" evidence="5"/>
<feature type="compositionally biased region" description="Polar residues" evidence="16">
    <location>
        <begin position="412"/>
        <end position="447"/>
    </location>
</feature>
<comment type="catalytic activity">
    <reaction evidence="1">
        <text>Thiol-dependent hydrolysis of ester, thioester, amide, peptide and isopeptide bonds formed by the C-terminal Gly of ubiquitin (a 76-residue protein attached to proteins as an intracellular targeting signal).</text>
        <dbReference type="EC" id="3.4.19.12"/>
    </reaction>
</comment>
<dbReference type="GO" id="GO:0070530">
    <property type="term" value="F:K63-linked polyubiquitin modification-dependent protein binding"/>
    <property type="evidence" value="ECO:0007669"/>
    <property type="project" value="TreeGrafter"/>
</dbReference>
<keyword evidence="12" id="KW-0378">Hydrolase</keyword>
<dbReference type="PANTHER" id="PTHR13367">
    <property type="entry name" value="UBIQUITIN THIOESTERASE"/>
    <property type="match status" value="1"/>
</dbReference>
<evidence type="ECO:0000256" key="11">
    <source>
        <dbReference type="ARBA" id="ARBA00022786"/>
    </source>
</evidence>
<proteinExistence type="evidence at transcript level"/>
<evidence type="ECO:0000313" key="19">
    <source>
        <dbReference type="EMBL" id="AFO95865.1"/>
    </source>
</evidence>
<feature type="region of interest" description="Disordered" evidence="16">
    <location>
        <begin position="709"/>
        <end position="756"/>
    </location>
</feature>
<feature type="region of interest" description="Disordered" evidence="16">
    <location>
        <begin position="547"/>
        <end position="579"/>
    </location>
</feature>
<evidence type="ECO:0000256" key="14">
    <source>
        <dbReference type="ARBA" id="ARBA00022833"/>
    </source>
</evidence>
<name>V9KCE3_CALMI</name>
<evidence type="ECO:0000256" key="7">
    <source>
        <dbReference type="ARBA" id="ARBA00022553"/>
    </source>
</evidence>
<evidence type="ECO:0000259" key="17">
    <source>
        <dbReference type="PROSITE" id="PS50802"/>
    </source>
</evidence>
<evidence type="ECO:0000256" key="2">
    <source>
        <dbReference type="ARBA" id="ARBA00004123"/>
    </source>
</evidence>
<dbReference type="InterPro" id="IPR003323">
    <property type="entry name" value="OTU_dom"/>
</dbReference>
<dbReference type="EMBL" id="JW863348">
    <property type="protein sequence ID" value="AFO95865.1"/>
    <property type="molecule type" value="mRNA"/>
</dbReference>
<evidence type="ECO:0000256" key="8">
    <source>
        <dbReference type="ARBA" id="ARBA00022670"/>
    </source>
</evidence>
<keyword evidence="6" id="KW-0963">Cytoplasm</keyword>
<evidence type="ECO:0000256" key="3">
    <source>
        <dbReference type="ARBA" id="ARBA00004496"/>
    </source>
</evidence>
<accession>V9KCE3</accession>
<feature type="compositionally biased region" description="Basic and acidic residues" evidence="16">
    <location>
        <begin position="716"/>
        <end position="731"/>
    </location>
</feature>
<evidence type="ECO:0000259" key="18">
    <source>
        <dbReference type="PROSITE" id="PS51036"/>
    </source>
</evidence>
<dbReference type="GO" id="GO:0008270">
    <property type="term" value="F:zinc ion binding"/>
    <property type="evidence" value="ECO:0007669"/>
    <property type="project" value="UniProtKB-KW"/>
</dbReference>
<dbReference type="InterPro" id="IPR051346">
    <property type="entry name" value="OTU_Deubiquitinase"/>
</dbReference>
<keyword evidence="7" id="KW-0597">Phosphoprotein</keyword>
<evidence type="ECO:0000256" key="13">
    <source>
        <dbReference type="ARBA" id="ARBA00022807"/>
    </source>
</evidence>
<dbReference type="GO" id="GO:0030177">
    <property type="term" value="P:positive regulation of Wnt signaling pathway"/>
    <property type="evidence" value="ECO:0007669"/>
    <property type="project" value="TreeGrafter"/>
</dbReference>
<dbReference type="GO" id="GO:0005634">
    <property type="term" value="C:nucleus"/>
    <property type="evidence" value="ECO:0007669"/>
    <property type="project" value="UniProtKB-SubCell"/>
</dbReference>
<dbReference type="Pfam" id="PF01754">
    <property type="entry name" value="zf-A20"/>
    <property type="match status" value="1"/>
</dbReference>
<dbReference type="Gene3D" id="4.10.240.30">
    <property type="match status" value="3"/>
</dbReference>
<evidence type="ECO:0000256" key="12">
    <source>
        <dbReference type="ARBA" id="ARBA00022801"/>
    </source>
</evidence>
<evidence type="ECO:0000256" key="16">
    <source>
        <dbReference type="SAM" id="MobiDB-lite"/>
    </source>
</evidence>
<dbReference type="PANTHER" id="PTHR13367:SF3">
    <property type="entry name" value="TUMOR NECROSIS FACTOR ALPHA-INDUCED PROTEIN 3"/>
    <property type="match status" value="1"/>
</dbReference>
<reference evidence="19" key="1">
    <citation type="journal article" date="2014" name="Nature">
        <title>Elephant shark genome provides unique insights into gnathostome evolution.</title>
        <authorList>
            <consortium name="International Elephant Shark Genome Sequencing Consortium"/>
            <person name="Venkatesh B."/>
            <person name="Lee A.P."/>
            <person name="Ravi V."/>
            <person name="Maurya A.K."/>
            <person name="Lian M.M."/>
            <person name="Swann J.B."/>
            <person name="Ohta Y."/>
            <person name="Flajnik M.F."/>
            <person name="Sutoh Y."/>
            <person name="Kasahara M."/>
            <person name="Hoon S."/>
            <person name="Gangu V."/>
            <person name="Roy S.W."/>
            <person name="Irimia M."/>
            <person name="Korzh V."/>
            <person name="Kondrychyn I."/>
            <person name="Lim Z.W."/>
            <person name="Tay B.H."/>
            <person name="Tohari S."/>
            <person name="Kong K.W."/>
            <person name="Ho S."/>
            <person name="Lorente-Galdos B."/>
            <person name="Quilez J."/>
            <person name="Marques-Bonet T."/>
            <person name="Raney B.J."/>
            <person name="Ingham P.W."/>
            <person name="Tay A."/>
            <person name="Hillier L.W."/>
            <person name="Minx P."/>
            <person name="Boehm T."/>
            <person name="Wilson R.K."/>
            <person name="Brenner S."/>
            <person name="Warren W.C."/>
        </authorList>
    </citation>
    <scope>NUCLEOTIDE SEQUENCE</scope>
    <source>
        <tissue evidence="19">Spleen</tissue>
    </source>
</reference>
<dbReference type="GO" id="GO:0004843">
    <property type="term" value="F:cysteine-type deubiquitinase activity"/>
    <property type="evidence" value="ECO:0007669"/>
    <property type="project" value="UniProtKB-EC"/>
</dbReference>
<dbReference type="GO" id="GO:0005737">
    <property type="term" value="C:cytoplasm"/>
    <property type="evidence" value="ECO:0007669"/>
    <property type="project" value="UniProtKB-SubCell"/>
</dbReference>
<sequence length="790" mass="88099">METKSSLPQSLSESNLIKAVKLRHLISDNIIKPSTARPLIHHLLNMNMHTLQLHSMREYQPQFRRTLEQSLMDQVTSKALADAGTLNWCKELRKQFPLKVSGDGNSLLHSLSLCMWGVKDTDLTLSKTFHEALTKTNSVNFRLRWQTEHGAGQHYPTTGLCDQSAIWDAEWQNVIDSSAPVSQACTSLYQDMHLFILANIARRPIIVIAESSKGNSKKVSDKTSSPAGIYLPLHWPSEQCFTYPILLSYTQQRFTPLVSINDPGPQINAFPLVTPSRSGSEELPVRFLLDKERLNKKQLLSNYLVVITIPDSNSIEMFLAARLQINPLPDDLNLVQDYFQLVNHEYGLWQKDTDKGETHKLKRAKEQKFCLSNLSIVEERCLTPNCSYFCSKFTKPFCHTCHEAFQKEATSSRAKTLPSKQGGHTQVTESQSKAGTTFEQLSDRSTGSSSALPSASSPVHFFSETNALKCRILNCPFTGSLAQNGLCPSCFRRSEPLEQIPETGRNTSPCFPNSSNERCSTCNQETSMFNGLCFVCLRRSGSYPQSQVLQGRTSESTPDSLSTTGHPAPQGGRDQGQAYSQTGKSAKCIKPNCQYFGTEEQFDYCTVCFLNYLTVLETSGQRDPERQDHKSNSRPAHAQCVQISSHLRNMSVCCSAGCSMLANPVYNGHCEKCYVYTQSKSSHRSKSVSDVPTEPAVWSPAAQCHRDYSASSTHGLSERNSNEHFGSELRSGKGVSGHLQPAHGHPSPSARPNTEPERMLCRRRGCEHFGNTKCDGYCNACFTASRIHRM</sequence>
<protein>
    <recommendedName>
        <fullName evidence="5">ubiquitinyl hydrolase 1</fullName>
        <ecNumber evidence="5">3.4.19.12</ecNumber>
    </recommendedName>
</protein>
<dbReference type="PROSITE" id="PS51036">
    <property type="entry name" value="ZF_A20"/>
    <property type="match status" value="2"/>
</dbReference>
<evidence type="ECO:0000256" key="10">
    <source>
        <dbReference type="ARBA" id="ARBA00022771"/>
    </source>
</evidence>
<comment type="similarity">
    <text evidence="4">Belongs to the peptidase C64 family.</text>
</comment>
<evidence type="ECO:0000256" key="1">
    <source>
        <dbReference type="ARBA" id="ARBA00000707"/>
    </source>
</evidence>
<evidence type="ECO:0000256" key="4">
    <source>
        <dbReference type="ARBA" id="ARBA00005865"/>
    </source>
</evidence>
<dbReference type="MEROPS" id="C64.003"/>
<keyword evidence="9" id="KW-0479">Metal-binding</keyword>
<dbReference type="CDD" id="cd22766">
    <property type="entry name" value="OTU_TNFAIP3"/>
    <property type="match status" value="1"/>
</dbReference>
<dbReference type="PROSITE" id="PS50802">
    <property type="entry name" value="OTU"/>
    <property type="match status" value="1"/>
</dbReference>
<keyword evidence="8" id="KW-0645">Protease</keyword>
<dbReference type="GO" id="GO:0071947">
    <property type="term" value="P:protein deubiquitination involved in ubiquitin-dependent protein catabolic process"/>
    <property type="evidence" value="ECO:0007669"/>
    <property type="project" value="TreeGrafter"/>
</dbReference>
<keyword evidence="10" id="KW-0863">Zinc-finger</keyword>
<feature type="domain" description="A20-type" evidence="18">
    <location>
        <begin position="464"/>
        <end position="499"/>
    </location>
</feature>
<feature type="compositionally biased region" description="Polar residues" evidence="16">
    <location>
        <begin position="547"/>
        <end position="565"/>
    </location>
</feature>
<dbReference type="InterPro" id="IPR002653">
    <property type="entry name" value="Znf_A20"/>
</dbReference>
<evidence type="ECO:0000256" key="15">
    <source>
        <dbReference type="ARBA" id="ARBA00023242"/>
    </source>
</evidence>
<keyword evidence="11" id="KW-0833">Ubl conjugation pathway</keyword>
<dbReference type="GO" id="GO:0007010">
    <property type="term" value="P:cytoskeleton organization"/>
    <property type="evidence" value="ECO:0007669"/>
    <property type="project" value="TreeGrafter"/>
</dbReference>
<keyword evidence="14" id="KW-0862">Zinc</keyword>
<dbReference type="GO" id="GO:0016477">
    <property type="term" value="P:cell migration"/>
    <property type="evidence" value="ECO:0007669"/>
    <property type="project" value="TreeGrafter"/>
</dbReference>
<evidence type="ECO:0000256" key="9">
    <source>
        <dbReference type="ARBA" id="ARBA00022723"/>
    </source>
</evidence>
<dbReference type="SMART" id="SM00259">
    <property type="entry name" value="ZnF_A20"/>
    <property type="match status" value="5"/>
</dbReference>